<keyword evidence="2" id="KW-0472">Membrane</keyword>
<dbReference type="HOGENOM" id="CLU_1264971_0_0_4"/>
<protein>
    <submittedName>
        <fullName evidence="4">TadE family protein</fullName>
    </submittedName>
</protein>
<evidence type="ECO:0000256" key="1">
    <source>
        <dbReference type="SAM" id="MobiDB-lite"/>
    </source>
</evidence>
<dbReference type="InterPro" id="IPR012495">
    <property type="entry name" value="TadE-like_dom"/>
</dbReference>
<dbReference type="KEGG" id="bgf:BC1003_4369"/>
<keyword evidence="2" id="KW-0812">Transmembrane</keyword>
<keyword evidence="2" id="KW-1133">Transmembrane helix</keyword>
<dbReference type="eggNOG" id="COG4961">
    <property type="taxonomic scope" value="Bacteria"/>
</dbReference>
<name>E1TFE9_BURSG</name>
<feature type="domain" description="TadE-like" evidence="3">
    <location>
        <begin position="89"/>
        <end position="131"/>
    </location>
</feature>
<dbReference type="EMBL" id="CP002218">
    <property type="protein sequence ID" value="ADN60303.1"/>
    <property type="molecule type" value="Genomic_DNA"/>
</dbReference>
<dbReference type="STRING" id="640512.BC1003_4369"/>
<evidence type="ECO:0000313" key="4">
    <source>
        <dbReference type="EMBL" id="ADN60303.1"/>
    </source>
</evidence>
<dbReference type="Pfam" id="PF07811">
    <property type="entry name" value="TadE"/>
    <property type="match status" value="1"/>
</dbReference>
<organism evidence="4">
    <name type="scientific">Burkholderia sp. (strain CCGE1003)</name>
    <dbReference type="NCBI Taxonomy" id="640512"/>
    <lineage>
        <taxon>Bacteria</taxon>
        <taxon>Pseudomonadati</taxon>
        <taxon>Pseudomonadota</taxon>
        <taxon>Betaproteobacteria</taxon>
        <taxon>Burkholderiales</taxon>
        <taxon>Burkholderiaceae</taxon>
        <taxon>Burkholderia</taxon>
    </lineage>
</organism>
<reference evidence="4" key="1">
    <citation type="submission" date="2010-09" db="EMBL/GenBank/DDBJ databases">
        <title>Complete sequence of chromosome2 of Burkholderia sp. CCGE1003.</title>
        <authorList>
            <consortium name="US DOE Joint Genome Institute"/>
            <person name="Lucas S."/>
            <person name="Copeland A."/>
            <person name="Lapidus A."/>
            <person name="Cheng J.-F."/>
            <person name="Bruce D."/>
            <person name="Goodwin L."/>
            <person name="Pitluck S."/>
            <person name="Daligault H."/>
            <person name="Davenport K."/>
            <person name="Detter J.C."/>
            <person name="Han C."/>
            <person name="Tapia R."/>
            <person name="Land M."/>
            <person name="Hauser L."/>
            <person name="Jeffries C."/>
            <person name="Kyrpides N."/>
            <person name="Ivanova N."/>
            <person name="Ovchinnikova G."/>
            <person name="Martinez-Romero E."/>
            <person name="Rogel M.A."/>
            <person name="Auchtung J."/>
            <person name="Tiedje J.M."/>
            <person name="Woyke T."/>
        </authorList>
    </citation>
    <scope>NUCLEOTIDE SEQUENCE</scope>
    <source>
        <strain evidence="4">CCGE1003</strain>
    </source>
</reference>
<accession>E1TFE9</accession>
<sequence length="218" mass="23287">MQRKENGSAHRGQQMNHKTRDFPARAGAQSAACADLLPRQTHSVAGDVRRRQQRLTAARAGLTGLTRPTESARRALAALRRRGPRREAGVAVVEFGLILPLLLLLVFGMVEFSIALYDKAVITNASREAARAGVMYKVPPLTPAQITTVAQNYASTYLITFGTSTPVSVAVDQSSGTTTGQPLKVTLTYSYSGVGLGSIVTQLVGSVPITAVTTMNYE</sequence>
<evidence type="ECO:0000256" key="2">
    <source>
        <dbReference type="SAM" id="Phobius"/>
    </source>
</evidence>
<gene>
    <name evidence="4" type="ordered locus">BC1003_4369</name>
</gene>
<feature type="transmembrane region" description="Helical" evidence="2">
    <location>
        <begin position="88"/>
        <end position="110"/>
    </location>
</feature>
<feature type="region of interest" description="Disordered" evidence="1">
    <location>
        <begin position="1"/>
        <end position="24"/>
    </location>
</feature>
<evidence type="ECO:0000259" key="3">
    <source>
        <dbReference type="Pfam" id="PF07811"/>
    </source>
</evidence>
<dbReference type="AlphaFoldDB" id="E1TFE9"/>
<proteinExistence type="predicted"/>